<feature type="compositionally biased region" description="Pro residues" evidence="2">
    <location>
        <begin position="241"/>
        <end position="260"/>
    </location>
</feature>
<dbReference type="GO" id="GO:0004190">
    <property type="term" value="F:aspartic-type endopeptidase activity"/>
    <property type="evidence" value="ECO:0007669"/>
    <property type="project" value="InterPro"/>
</dbReference>
<comment type="similarity">
    <text evidence="1">Belongs to the peptidase A1 family.</text>
</comment>
<dbReference type="Proteomes" id="UP000681722">
    <property type="component" value="Unassembled WGS sequence"/>
</dbReference>
<proteinExistence type="inferred from homology"/>
<evidence type="ECO:0000313" key="5">
    <source>
        <dbReference type="EMBL" id="CAF3864953.1"/>
    </source>
</evidence>
<name>A0A814P4U6_9BILA</name>
<dbReference type="Pfam" id="PF00026">
    <property type="entry name" value="Asp"/>
    <property type="match status" value="2"/>
</dbReference>
<protein>
    <recommendedName>
        <fullName evidence="3">Peptidase A1 domain-containing protein</fullName>
    </recommendedName>
</protein>
<dbReference type="PROSITE" id="PS51767">
    <property type="entry name" value="PEPTIDASE_A1"/>
    <property type="match status" value="1"/>
</dbReference>
<dbReference type="AlphaFoldDB" id="A0A814P4U6"/>
<dbReference type="InterPro" id="IPR033121">
    <property type="entry name" value="PEPTIDASE_A1"/>
</dbReference>
<evidence type="ECO:0000313" key="4">
    <source>
        <dbReference type="EMBL" id="CAF1099946.1"/>
    </source>
</evidence>
<dbReference type="InterPro" id="IPR001969">
    <property type="entry name" value="Aspartic_peptidase_AS"/>
</dbReference>
<evidence type="ECO:0000256" key="2">
    <source>
        <dbReference type="SAM" id="MobiDB-lite"/>
    </source>
</evidence>
<dbReference type="PANTHER" id="PTHR47966">
    <property type="entry name" value="BETA-SITE APP-CLEAVING ENZYME, ISOFORM A-RELATED"/>
    <property type="match status" value="1"/>
</dbReference>
<sequence>MLRGIQNDDNLYVESSSSRFLNEMGLPILRLTFKLLSFIIFYVDGTKLLRFSNVNFSTTVGGKYLYNHQLSSTYKPNGQPFSISYGDSSYAIGYLSNDTVTVGGVAVRNQIFAEATQTGGFNGVGDYRDGLLGLAYPGIAAGGETPLFYNMWNQGLIPAPIFSFYFNPVTVSGTSVCSLNCSAIADTGTSLIVGPDAQVQILNRAVGGVYNVSLGQRPQNPHQQLQPARQPPRSEPQQRPLSPPQPPPPEQQPPSSPPQPTFQQQPHH</sequence>
<comment type="caution">
    <text evidence="4">The sequence shown here is derived from an EMBL/GenBank/DDBJ whole genome shotgun (WGS) entry which is preliminary data.</text>
</comment>
<dbReference type="EMBL" id="CAJOBC010005476">
    <property type="protein sequence ID" value="CAF3864953.1"/>
    <property type="molecule type" value="Genomic_DNA"/>
</dbReference>
<dbReference type="PROSITE" id="PS00141">
    <property type="entry name" value="ASP_PROTEASE"/>
    <property type="match status" value="1"/>
</dbReference>
<dbReference type="OrthoDB" id="2747330at2759"/>
<dbReference type="EMBL" id="CAJNOQ010005476">
    <property type="protein sequence ID" value="CAF1099946.1"/>
    <property type="molecule type" value="Genomic_DNA"/>
</dbReference>
<dbReference type="Gene3D" id="2.40.70.10">
    <property type="entry name" value="Acid Proteases"/>
    <property type="match status" value="2"/>
</dbReference>
<keyword evidence="6" id="KW-1185">Reference proteome</keyword>
<organism evidence="4 6">
    <name type="scientific">Didymodactylos carnosus</name>
    <dbReference type="NCBI Taxonomy" id="1234261"/>
    <lineage>
        <taxon>Eukaryota</taxon>
        <taxon>Metazoa</taxon>
        <taxon>Spiralia</taxon>
        <taxon>Gnathifera</taxon>
        <taxon>Rotifera</taxon>
        <taxon>Eurotatoria</taxon>
        <taxon>Bdelloidea</taxon>
        <taxon>Philodinida</taxon>
        <taxon>Philodinidae</taxon>
        <taxon>Didymodactylos</taxon>
    </lineage>
</organism>
<evidence type="ECO:0000256" key="1">
    <source>
        <dbReference type="ARBA" id="ARBA00007447"/>
    </source>
</evidence>
<dbReference type="Proteomes" id="UP000663829">
    <property type="component" value="Unassembled WGS sequence"/>
</dbReference>
<feature type="domain" description="Peptidase A1" evidence="3">
    <location>
        <begin position="1"/>
        <end position="268"/>
    </location>
</feature>
<feature type="compositionally biased region" description="Polar residues" evidence="2">
    <location>
        <begin position="213"/>
        <end position="225"/>
    </location>
</feature>
<feature type="region of interest" description="Disordered" evidence="2">
    <location>
        <begin position="213"/>
        <end position="268"/>
    </location>
</feature>
<accession>A0A814P4U6</accession>
<dbReference type="SUPFAM" id="SSF50630">
    <property type="entry name" value="Acid proteases"/>
    <property type="match status" value="1"/>
</dbReference>
<gene>
    <name evidence="4" type="ORF">GPM918_LOCUS18695</name>
    <name evidence="5" type="ORF">SRO942_LOCUS18692</name>
</gene>
<dbReference type="InterPro" id="IPR001461">
    <property type="entry name" value="Aspartic_peptidase_A1"/>
</dbReference>
<dbReference type="GO" id="GO:0006508">
    <property type="term" value="P:proteolysis"/>
    <property type="evidence" value="ECO:0007669"/>
    <property type="project" value="InterPro"/>
</dbReference>
<dbReference type="InterPro" id="IPR021109">
    <property type="entry name" value="Peptidase_aspartic_dom_sf"/>
</dbReference>
<evidence type="ECO:0000313" key="6">
    <source>
        <dbReference type="Proteomes" id="UP000663829"/>
    </source>
</evidence>
<dbReference type="PANTHER" id="PTHR47966:SF51">
    <property type="entry name" value="BETA-SITE APP-CLEAVING ENZYME, ISOFORM A-RELATED"/>
    <property type="match status" value="1"/>
</dbReference>
<reference evidence="4" key="1">
    <citation type="submission" date="2021-02" db="EMBL/GenBank/DDBJ databases">
        <authorList>
            <person name="Nowell W R."/>
        </authorList>
    </citation>
    <scope>NUCLEOTIDE SEQUENCE</scope>
</reference>
<evidence type="ECO:0000259" key="3">
    <source>
        <dbReference type="PROSITE" id="PS51767"/>
    </source>
</evidence>